<keyword evidence="9" id="KW-1185">Reference proteome</keyword>
<dbReference type="InterPro" id="IPR036179">
    <property type="entry name" value="Ig-like_dom_sf"/>
</dbReference>
<reference evidence="8" key="1">
    <citation type="journal article" date="2023" name="Science">
        <title>Genome structures resolve the early diversification of teleost fishes.</title>
        <authorList>
            <person name="Parey E."/>
            <person name="Louis A."/>
            <person name="Montfort J."/>
            <person name="Bouchez O."/>
            <person name="Roques C."/>
            <person name="Iampietro C."/>
            <person name="Lluch J."/>
            <person name="Castinel A."/>
            <person name="Donnadieu C."/>
            <person name="Desvignes T."/>
            <person name="Floi Bucao C."/>
            <person name="Jouanno E."/>
            <person name="Wen M."/>
            <person name="Mejri S."/>
            <person name="Dirks R."/>
            <person name="Jansen H."/>
            <person name="Henkel C."/>
            <person name="Chen W.J."/>
            <person name="Zahm M."/>
            <person name="Cabau C."/>
            <person name="Klopp C."/>
            <person name="Thompson A.W."/>
            <person name="Robinson-Rechavi M."/>
            <person name="Braasch I."/>
            <person name="Lecointre G."/>
            <person name="Bobe J."/>
            <person name="Postlethwait J.H."/>
            <person name="Berthelot C."/>
            <person name="Roest Crollius H."/>
            <person name="Guiguen Y."/>
        </authorList>
    </citation>
    <scope>NUCLEOTIDE SEQUENCE</scope>
    <source>
        <strain evidence="8">WJC10195</strain>
    </source>
</reference>
<keyword evidence="3" id="KW-0325">Glycoprotein</keyword>
<dbReference type="OrthoDB" id="10012075at2759"/>
<evidence type="ECO:0000256" key="5">
    <source>
        <dbReference type="SAM" id="Phobius"/>
    </source>
</evidence>
<protein>
    <recommendedName>
        <fullName evidence="7">Immunoglobulin domain-containing protein</fullName>
    </recommendedName>
</protein>
<gene>
    <name evidence="8" type="ORF">SKAU_G00223270</name>
</gene>
<feature type="domain" description="Immunoglobulin" evidence="7">
    <location>
        <begin position="28"/>
        <end position="129"/>
    </location>
</feature>
<feature type="signal peptide" evidence="6">
    <location>
        <begin position="1"/>
        <end position="22"/>
    </location>
</feature>
<dbReference type="Pfam" id="PF07686">
    <property type="entry name" value="V-set"/>
    <property type="match status" value="1"/>
</dbReference>
<keyword evidence="5" id="KW-1133">Transmembrane helix</keyword>
<dbReference type="Proteomes" id="UP001152622">
    <property type="component" value="Chromosome 7"/>
</dbReference>
<evidence type="ECO:0000256" key="2">
    <source>
        <dbReference type="ARBA" id="ARBA00023157"/>
    </source>
</evidence>
<dbReference type="InterPro" id="IPR013783">
    <property type="entry name" value="Ig-like_fold"/>
</dbReference>
<feature type="transmembrane region" description="Helical" evidence="5">
    <location>
        <begin position="201"/>
        <end position="221"/>
    </location>
</feature>
<evidence type="ECO:0000256" key="1">
    <source>
        <dbReference type="ARBA" id="ARBA00022729"/>
    </source>
</evidence>
<feature type="non-terminal residue" evidence="8">
    <location>
        <position position="225"/>
    </location>
</feature>
<keyword evidence="5" id="KW-0472">Membrane</keyword>
<keyword evidence="2" id="KW-1015">Disulfide bond</keyword>
<keyword evidence="4" id="KW-0393">Immunoglobulin domain</keyword>
<dbReference type="SUPFAM" id="SSF48726">
    <property type="entry name" value="Immunoglobulin"/>
    <property type="match status" value="2"/>
</dbReference>
<organism evidence="8 9">
    <name type="scientific">Synaphobranchus kaupii</name>
    <name type="common">Kaup's arrowtooth eel</name>
    <dbReference type="NCBI Taxonomy" id="118154"/>
    <lineage>
        <taxon>Eukaryota</taxon>
        <taxon>Metazoa</taxon>
        <taxon>Chordata</taxon>
        <taxon>Craniata</taxon>
        <taxon>Vertebrata</taxon>
        <taxon>Euteleostomi</taxon>
        <taxon>Actinopterygii</taxon>
        <taxon>Neopterygii</taxon>
        <taxon>Teleostei</taxon>
        <taxon>Anguilliformes</taxon>
        <taxon>Synaphobranchidae</taxon>
        <taxon>Synaphobranchus</taxon>
    </lineage>
</organism>
<dbReference type="EMBL" id="JAINUF010000007">
    <property type="protein sequence ID" value="KAJ8354760.1"/>
    <property type="molecule type" value="Genomic_DNA"/>
</dbReference>
<dbReference type="PANTHER" id="PTHR44337">
    <property type="entry name" value="CARCINOEMBRYONIC ANTIGEN-RELATED CELL ADHESION MOLECULE 8"/>
    <property type="match status" value="1"/>
</dbReference>
<keyword evidence="5" id="KW-0812">Transmembrane</keyword>
<dbReference type="InterPro" id="IPR013106">
    <property type="entry name" value="Ig_V-set"/>
</dbReference>
<dbReference type="PANTHER" id="PTHR44337:SF20">
    <property type="entry name" value="CARCINOEMBRYONIC ANTIGEN-RELATED CELL ADHESION MOLECULE 5-RELATED"/>
    <property type="match status" value="1"/>
</dbReference>
<dbReference type="AlphaFoldDB" id="A0A9Q1FBC6"/>
<dbReference type="Gene3D" id="2.60.40.10">
    <property type="entry name" value="Immunoglobulins"/>
    <property type="match status" value="2"/>
</dbReference>
<accession>A0A9Q1FBC6</accession>
<sequence>MYMHTLRLFSVALLSVIGCSSGQNVLPPGPLIGQVGGNVAFTTTISPTGPAFPAVVWNFRHGSEQPVTVISAVSVSSNPVPGYQGRVSLNRKTGSLVLRELTLRDTGVYSVRLMASGGLLTGDTTLDVYEKISGANIIGPTGVLIADPVQGTDNGQYQCTLTNPVSTDAATYKLTVNYGHECHVLEHVVPQLLVPTRTNNWGYAWSLLACVGVAAGTFTYMKKRK</sequence>
<evidence type="ECO:0000313" key="8">
    <source>
        <dbReference type="EMBL" id="KAJ8354760.1"/>
    </source>
</evidence>
<comment type="caution">
    <text evidence="8">The sequence shown here is derived from an EMBL/GenBank/DDBJ whole genome shotgun (WGS) entry which is preliminary data.</text>
</comment>
<proteinExistence type="predicted"/>
<dbReference type="InterPro" id="IPR003599">
    <property type="entry name" value="Ig_sub"/>
</dbReference>
<feature type="chain" id="PRO_5040275038" description="Immunoglobulin domain-containing protein" evidence="6">
    <location>
        <begin position="23"/>
        <end position="225"/>
    </location>
</feature>
<evidence type="ECO:0000259" key="7">
    <source>
        <dbReference type="SMART" id="SM00409"/>
    </source>
</evidence>
<dbReference type="PROSITE" id="PS51257">
    <property type="entry name" value="PROKAR_LIPOPROTEIN"/>
    <property type="match status" value="1"/>
</dbReference>
<evidence type="ECO:0000256" key="3">
    <source>
        <dbReference type="ARBA" id="ARBA00023180"/>
    </source>
</evidence>
<keyword evidence="1 6" id="KW-0732">Signal</keyword>
<dbReference type="SMART" id="SM00409">
    <property type="entry name" value="IG"/>
    <property type="match status" value="1"/>
</dbReference>
<name>A0A9Q1FBC6_SYNKA</name>
<evidence type="ECO:0000256" key="4">
    <source>
        <dbReference type="ARBA" id="ARBA00023319"/>
    </source>
</evidence>
<evidence type="ECO:0000313" key="9">
    <source>
        <dbReference type="Proteomes" id="UP001152622"/>
    </source>
</evidence>
<dbReference type="InterPro" id="IPR052598">
    <property type="entry name" value="IgSF_CEA-related"/>
</dbReference>
<evidence type="ECO:0000256" key="6">
    <source>
        <dbReference type="SAM" id="SignalP"/>
    </source>
</evidence>